<dbReference type="EMBL" id="GEVI01025719">
    <property type="protein sequence ID" value="JAU06601.1"/>
    <property type="molecule type" value="Transcribed_RNA"/>
</dbReference>
<gene>
    <name evidence="3" type="ORF">GA_TR5295_c0_g1_i1_g.17077</name>
    <name evidence="4" type="ORF">LC_TR12784_c0_g1_i1_g.44639</name>
    <name evidence="5" type="ORF">LE_TR12603_c0_g1_i1_g.41073</name>
    <name evidence="6" type="ORF">MP_TR10831_c0_g1_i1_g.32814</name>
</gene>
<evidence type="ECO:0000313" key="6">
    <source>
        <dbReference type="EMBL" id="JAU97931.1"/>
    </source>
</evidence>
<protein>
    <recommendedName>
        <fullName evidence="2">NYN domain-containing protein</fullName>
    </recommendedName>
</protein>
<evidence type="ECO:0000313" key="3">
    <source>
        <dbReference type="EMBL" id="JAU06601.1"/>
    </source>
</evidence>
<dbReference type="Pfam" id="PF01936">
    <property type="entry name" value="NYN"/>
    <property type="match status" value="1"/>
</dbReference>
<sequence length="170" mass="18931">MAAPRSPCSETCVIWDAGDFKALLPLDTDVYENICEVLGEKGCTPPNTVYVYMDKDSLTNSQARYFENCGFRIIFVPEGNKCARILSMSVDILTDSLNMLMFPINWLIISQDAGENPEFSTAVEVLKEKGFNVIFAQPESILCPFYPSRSSQPKRKRGDTKGIDPPSTIS</sequence>
<dbReference type="InterPro" id="IPR024768">
    <property type="entry name" value="Marf1"/>
</dbReference>
<evidence type="ECO:0000313" key="4">
    <source>
        <dbReference type="EMBL" id="JAU40881.1"/>
    </source>
</evidence>
<name>A0A1J3JZN9_NOCCA</name>
<dbReference type="EMBL" id="GEVK01011951">
    <property type="protein sequence ID" value="JAU40881.1"/>
    <property type="molecule type" value="Transcribed_RNA"/>
</dbReference>
<dbReference type="GO" id="GO:0010468">
    <property type="term" value="P:regulation of gene expression"/>
    <property type="evidence" value="ECO:0007669"/>
    <property type="project" value="InterPro"/>
</dbReference>
<feature type="region of interest" description="Disordered" evidence="1">
    <location>
        <begin position="146"/>
        <end position="170"/>
    </location>
</feature>
<proteinExistence type="predicted"/>
<evidence type="ECO:0000256" key="1">
    <source>
        <dbReference type="SAM" id="MobiDB-lite"/>
    </source>
</evidence>
<accession>A0A1J3JZN9</accession>
<feature type="domain" description="NYN" evidence="2">
    <location>
        <begin position="30"/>
        <end position="140"/>
    </location>
</feature>
<evidence type="ECO:0000259" key="2">
    <source>
        <dbReference type="Pfam" id="PF01936"/>
    </source>
</evidence>
<dbReference type="PANTHER" id="PTHR14379">
    <property type="entry name" value="LIMKAIN B LKAP"/>
    <property type="match status" value="1"/>
</dbReference>
<dbReference type="GO" id="GO:0004540">
    <property type="term" value="F:RNA nuclease activity"/>
    <property type="evidence" value="ECO:0007669"/>
    <property type="project" value="InterPro"/>
</dbReference>
<dbReference type="EMBL" id="GEVL01007419">
    <property type="protein sequence ID" value="JAU69922.1"/>
    <property type="molecule type" value="Transcribed_RNA"/>
</dbReference>
<organism evidence="6">
    <name type="scientific">Noccaea caerulescens</name>
    <name type="common">Alpine penny-cress</name>
    <name type="synonym">Thlaspi caerulescens</name>
    <dbReference type="NCBI Taxonomy" id="107243"/>
    <lineage>
        <taxon>Eukaryota</taxon>
        <taxon>Viridiplantae</taxon>
        <taxon>Streptophyta</taxon>
        <taxon>Embryophyta</taxon>
        <taxon>Tracheophyta</taxon>
        <taxon>Spermatophyta</taxon>
        <taxon>Magnoliopsida</taxon>
        <taxon>eudicotyledons</taxon>
        <taxon>Gunneridae</taxon>
        <taxon>Pentapetalae</taxon>
        <taxon>rosids</taxon>
        <taxon>malvids</taxon>
        <taxon>Brassicales</taxon>
        <taxon>Brassicaceae</taxon>
        <taxon>Coluteocarpeae</taxon>
        <taxon>Noccaea</taxon>
    </lineage>
</organism>
<dbReference type="EMBL" id="GEVM01008007">
    <property type="protein sequence ID" value="JAU97931.1"/>
    <property type="molecule type" value="Transcribed_RNA"/>
</dbReference>
<dbReference type="AlphaFoldDB" id="A0A1J3JZN9"/>
<dbReference type="PANTHER" id="PTHR14379:SF3">
    <property type="entry name" value="MEIOSIS REGULATOR AND MRNA STABILITY FACTOR 1"/>
    <property type="match status" value="1"/>
</dbReference>
<evidence type="ECO:0000313" key="5">
    <source>
        <dbReference type="EMBL" id="JAU69922.1"/>
    </source>
</evidence>
<dbReference type="InterPro" id="IPR021139">
    <property type="entry name" value="NYN"/>
</dbReference>
<dbReference type="GO" id="GO:0005777">
    <property type="term" value="C:peroxisome"/>
    <property type="evidence" value="ECO:0007669"/>
    <property type="project" value="InterPro"/>
</dbReference>
<reference evidence="6" key="1">
    <citation type="submission" date="2016-07" db="EMBL/GenBank/DDBJ databases">
        <title>De novo transcriptome assembly of four accessions of the metal hyperaccumulator plant Noccaea caerulescens.</title>
        <authorList>
            <person name="Blande D."/>
            <person name="Halimaa P."/>
            <person name="Tervahauta A.I."/>
            <person name="Aarts M.G."/>
            <person name="Karenlampi S.O."/>
        </authorList>
    </citation>
    <scope>NUCLEOTIDE SEQUENCE</scope>
</reference>